<comment type="pathway">
    <text evidence="3 13">Cofactor biosynthesis; riboflavin biosynthesis; 5-amino-6-(D-ribitylamino)uracil from GTP: step 3/4.</text>
</comment>
<dbReference type="PANTHER" id="PTHR38011">
    <property type="entry name" value="DIHYDROFOLATE REDUCTASE FAMILY PROTEIN (AFU_ORTHOLOGUE AFUA_8G06820)"/>
    <property type="match status" value="1"/>
</dbReference>
<feature type="binding site" evidence="16">
    <location>
        <position position="89"/>
    </location>
    <ligand>
        <name>Zn(2+)</name>
        <dbReference type="ChEBI" id="CHEBI:29105"/>
        <note>catalytic</note>
    </ligand>
</feature>
<dbReference type="AlphaFoldDB" id="A0A1M6LUI2"/>
<keyword evidence="19" id="KW-1185">Reference proteome</keyword>
<protein>
    <recommendedName>
        <fullName evidence="13">Riboflavin biosynthesis protein RibD</fullName>
    </recommendedName>
    <domain>
        <recommendedName>
            <fullName evidence="13">Diaminohydroxyphosphoribosylaminopyrimidine deaminase</fullName>
            <shortName evidence="13">DRAP deaminase</shortName>
            <ecNumber evidence="13">3.5.4.26</ecNumber>
        </recommendedName>
        <alternativeName>
            <fullName evidence="13">Riboflavin-specific deaminase</fullName>
        </alternativeName>
    </domain>
    <domain>
        <recommendedName>
            <fullName evidence="13">5-amino-6-(5-phosphoribosylamino)uracil reductase</fullName>
            <ecNumber evidence="13">1.1.1.193</ecNumber>
        </recommendedName>
        <alternativeName>
            <fullName evidence="13">HTP reductase</fullName>
        </alternativeName>
    </domain>
</protein>
<dbReference type="EMBL" id="FRAA01000001">
    <property type="protein sequence ID" value="SHJ74831.1"/>
    <property type="molecule type" value="Genomic_DNA"/>
</dbReference>
<evidence type="ECO:0000259" key="17">
    <source>
        <dbReference type="PROSITE" id="PS51747"/>
    </source>
</evidence>
<feature type="binding site" evidence="15">
    <location>
        <position position="159"/>
    </location>
    <ligand>
        <name>NADP(+)</name>
        <dbReference type="ChEBI" id="CHEBI:58349"/>
    </ligand>
</feature>
<dbReference type="InterPro" id="IPR016193">
    <property type="entry name" value="Cytidine_deaminase-like"/>
</dbReference>
<evidence type="ECO:0000313" key="19">
    <source>
        <dbReference type="Proteomes" id="UP000184474"/>
    </source>
</evidence>
<dbReference type="Gene3D" id="3.40.140.10">
    <property type="entry name" value="Cytidine Deaminase, domain 2"/>
    <property type="match status" value="1"/>
</dbReference>
<dbReference type="Proteomes" id="UP000184474">
    <property type="component" value="Unassembled WGS sequence"/>
</dbReference>
<dbReference type="PIRSF" id="PIRSF006769">
    <property type="entry name" value="RibD"/>
    <property type="match status" value="1"/>
</dbReference>
<feature type="binding site" evidence="15">
    <location>
        <position position="205"/>
    </location>
    <ligand>
        <name>NADP(+)</name>
        <dbReference type="ChEBI" id="CHEBI:58349"/>
    </ligand>
</feature>
<keyword evidence="8 13" id="KW-0378">Hydrolase</keyword>
<feature type="binding site" evidence="15">
    <location>
        <position position="175"/>
    </location>
    <ligand>
        <name>NADP(+)</name>
        <dbReference type="ChEBI" id="CHEBI:58349"/>
    </ligand>
</feature>
<gene>
    <name evidence="18" type="ORF">SAMN04488028_1011100</name>
</gene>
<comment type="similarity">
    <text evidence="4 13">In the N-terminal section; belongs to the cytidine and deoxycytidylate deaminase family.</text>
</comment>
<dbReference type="PROSITE" id="PS00903">
    <property type="entry name" value="CYT_DCMP_DEAMINASES_1"/>
    <property type="match status" value="1"/>
</dbReference>
<dbReference type="FunFam" id="3.40.140.10:FF:000025">
    <property type="entry name" value="Riboflavin biosynthesis protein RibD"/>
    <property type="match status" value="1"/>
</dbReference>
<keyword evidence="6 13" id="KW-0686">Riboflavin biosynthesis</keyword>
<keyword evidence="11 13" id="KW-0560">Oxidoreductase</keyword>
<dbReference type="GO" id="GO:0009231">
    <property type="term" value="P:riboflavin biosynthetic process"/>
    <property type="evidence" value="ECO:0007669"/>
    <property type="project" value="UniProtKB-UniPathway"/>
</dbReference>
<dbReference type="NCBIfam" id="TIGR00326">
    <property type="entry name" value="eubact_ribD"/>
    <property type="match status" value="1"/>
</dbReference>
<dbReference type="Pfam" id="PF00383">
    <property type="entry name" value="dCMP_cyt_deam_1"/>
    <property type="match status" value="1"/>
</dbReference>
<dbReference type="InterPro" id="IPR024072">
    <property type="entry name" value="DHFR-like_dom_sf"/>
</dbReference>
<evidence type="ECO:0000256" key="16">
    <source>
        <dbReference type="PIRSR" id="PIRSR006769-3"/>
    </source>
</evidence>
<dbReference type="SUPFAM" id="SSF53597">
    <property type="entry name" value="Dihydrofolate reductase-like"/>
    <property type="match status" value="1"/>
</dbReference>
<evidence type="ECO:0000256" key="9">
    <source>
        <dbReference type="ARBA" id="ARBA00022833"/>
    </source>
</evidence>
<comment type="pathway">
    <text evidence="2 13">Cofactor biosynthesis; riboflavin biosynthesis; 5-amino-6-(D-ribitylamino)uracil from GTP: step 2/4.</text>
</comment>
<dbReference type="Pfam" id="PF01872">
    <property type="entry name" value="RibD_C"/>
    <property type="match status" value="1"/>
</dbReference>
<evidence type="ECO:0000256" key="8">
    <source>
        <dbReference type="ARBA" id="ARBA00022801"/>
    </source>
</evidence>
<evidence type="ECO:0000256" key="10">
    <source>
        <dbReference type="ARBA" id="ARBA00022857"/>
    </source>
</evidence>
<evidence type="ECO:0000256" key="4">
    <source>
        <dbReference type="ARBA" id="ARBA00005259"/>
    </source>
</evidence>
<feature type="binding site" evidence="15">
    <location>
        <position position="212"/>
    </location>
    <ligand>
        <name>substrate</name>
    </ligand>
</feature>
<organism evidence="18 19">
    <name type="scientific">Reichenbachiella agariperforans</name>
    <dbReference type="NCBI Taxonomy" id="156994"/>
    <lineage>
        <taxon>Bacteria</taxon>
        <taxon>Pseudomonadati</taxon>
        <taxon>Bacteroidota</taxon>
        <taxon>Cytophagia</taxon>
        <taxon>Cytophagales</taxon>
        <taxon>Reichenbachiellaceae</taxon>
        <taxon>Reichenbachiella</taxon>
    </lineage>
</organism>
<comment type="catalytic activity">
    <reaction evidence="13">
        <text>5-amino-6-(5-phospho-D-ribitylamino)uracil + NADP(+) = 5-amino-6-(5-phospho-D-ribosylamino)uracil + NADPH + H(+)</text>
        <dbReference type="Rhea" id="RHEA:17845"/>
        <dbReference type="ChEBI" id="CHEBI:15378"/>
        <dbReference type="ChEBI" id="CHEBI:57783"/>
        <dbReference type="ChEBI" id="CHEBI:58349"/>
        <dbReference type="ChEBI" id="CHEBI:58421"/>
        <dbReference type="ChEBI" id="CHEBI:58453"/>
        <dbReference type="EC" id="1.1.1.193"/>
    </reaction>
</comment>
<evidence type="ECO:0000256" key="1">
    <source>
        <dbReference type="ARBA" id="ARBA00002151"/>
    </source>
</evidence>
<evidence type="ECO:0000256" key="15">
    <source>
        <dbReference type="PIRSR" id="PIRSR006769-2"/>
    </source>
</evidence>
<evidence type="ECO:0000256" key="7">
    <source>
        <dbReference type="ARBA" id="ARBA00022723"/>
    </source>
</evidence>
<evidence type="ECO:0000256" key="5">
    <source>
        <dbReference type="ARBA" id="ARBA00007417"/>
    </source>
</evidence>
<evidence type="ECO:0000313" key="18">
    <source>
        <dbReference type="EMBL" id="SHJ74831.1"/>
    </source>
</evidence>
<dbReference type="SUPFAM" id="SSF53927">
    <property type="entry name" value="Cytidine deaminase-like"/>
    <property type="match status" value="1"/>
</dbReference>
<accession>A0A1M6LUI2</accession>
<keyword evidence="12" id="KW-0511">Multifunctional enzyme</keyword>
<dbReference type="CDD" id="cd01284">
    <property type="entry name" value="Riboflavin_deaminase-reductase"/>
    <property type="match status" value="1"/>
</dbReference>
<feature type="binding site" evidence="15">
    <location>
        <position position="201"/>
    </location>
    <ligand>
        <name>NADP(+)</name>
        <dbReference type="ChEBI" id="CHEBI:58349"/>
    </ligand>
</feature>
<keyword evidence="7 13" id="KW-0479">Metal-binding</keyword>
<comment type="cofactor">
    <cofactor evidence="13 16">
        <name>Zn(2+)</name>
        <dbReference type="ChEBI" id="CHEBI:29105"/>
    </cofactor>
    <text evidence="13 16">Binds 1 zinc ion.</text>
</comment>
<dbReference type="STRING" id="156994.SAMN04488028_1011100"/>
<evidence type="ECO:0000256" key="6">
    <source>
        <dbReference type="ARBA" id="ARBA00022619"/>
    </source>
</evidence>
<keyword evidence="10 13" id="KW-0521">NADP</keyword>
<comment type="function">
    <text evidence="1 13">Converts 2,5-diamino-6-(ribosylamino)-4(3h)-pyrimidinone 5'-phosphate into 5-amino-6-(ribosylamino)-2,4(1h,3h)-pyrimidinedione 5'-phosphate.</text>
</comment>
<dbReference type="PANTHER" id="PTHR38011:SF7">
    <property type="entry name" value="2,5-DIAMINO-6-RIBOSYLAMINO-4(3H)-PYRIMIDINONE 5'-PHOSPHATE REDUCTASE"/>
    <property type="match status" value="1"/>
</dbReference>
<dbReference type="PROSITE" id="PS51747">
    <property type="entry name" value="CYT_DCMP_DEAMINASES_2"/>
    <property type="match status" value="1"/>
</dbReference>
<name>A0A1M6LUI2_REIAG</name>
<feature type="binding site" evidence="15">
    <location>
        <position position="189"/>
    </location>
    <ligand>
        <name>substrate</name>
    </ligand>
</feature>
<evidence type="ECO:0000256" key="3">
    <source>
        <dbReference type="ARBA" id="ARBA00004910"/>
    </source>
</evidence>
<keyword evidence="9 13" id="KW-0862">Zinc</keyword>
<evidence type="ECO:0000256" key="12">
    <source>
        <dbReference type="ARBA" id="ARBA00023268"/>
    </source>
</evidence>
<evidence type="ECO:0000256" key="14">
    <source>
        <dbReference type="PIRSR" id="PIRSR006769-1"/>
    </source>
</evidence>
<dbReference type="InterPro" id="IPR016192">
    <property type="entry name" value="APOBEC/CMP_deaminase_Zn-bd"/>
</dbReference>
<dbReference type="InterPro" id="IPR002125">
    <property type="entry name" value="CMP_dCMP_dom"/>
</dbReference>
<comment type="catalytic activity">
    <reaction evidence="13">
        <text>2,5-diamino-6-hydroxy-4-(5-phosphoribosylamino)-pyrimidine + H2O + H(+) = 5-amino-6-(5-phospho-D-ribosylamino)uracil + NH4(+)</text>
        <dbReference type="Rhea" id="RHEA:21868"/>
        <dbReference type="ChEBI" id="CHEBI:15377"/>
        <dbReference type="ChEBI" id="CHEBI:15378"/>
        <dbReference type="ChEBI" id="CHEBI:28938"/>
        <dbReference type="ChEBI" id="CHEBI:58453"/>
        <dbReference type="ChEBI" id="CHEBI:58614"/>
        <dbReference type="EC" id="3.5.4.26"/>
    </reaction>
</comment>
<dbReference type="RefSeq" id="WP_073120139.1">
    <property type="nucleotide sequence ID" value="NZ_FRAA01000001.1"/>
</dbReference>
<feature type="binding site" evidence="16">
    <location>
        <position position="53"/>
    </location>
    <ligand>
        <name>Zn(2+)</name>
        <dbReference type="ChEBI" id="CHEBI:29105"/>
        <note>catalytic</note>
    </ligand>
</feature>
<feature type="binding site" evidence="15">
    <location>
        <position position="286"/>
    </location>
    <ligand>
        <name>substrate</name>
    </ligand>
</feature>
<dbReference type="GO" id="GO:0008270">
    <property type="term" value="F:zinc ion binding"/>
    <property type="evidence" value="ECO:0007669"/>
    <property type="project" value="InterPro"/>
</dbReference>
<dbReference type="InterPro" id="IPR002734">
    <property type="entry name" value="RibDG_C"/>
</dbReference>
<feature type="binding site" evidence="15">
    <location>
        <position position="173"/>
    </location>
    <ligand>
        <name>substrate</name>
    </ligand>
</feature>
<dbReference type="GO" id="GO:0008835">
    <property type="term" value="F:diaminohydroxyphosphoribosylaminopyrimidine deaminase activity"/>
    <property type="evidence" value="ECO:0007669"/>
    <property type="project" value="UniProtKB-EC"/>
</dbReference>
<evidence type="ECO:0000256" key="11">
    <source>
        <dbReference type="ARBA" id="ARBA00023002"/>
    </source>
</evidence>
<feature type="domain" description="CMP/dCMP-type deaminase" evidence="17">
    <location>
        <begin position="4"/>
        <end position="128"/>
    </location>
</feature>
<feature type="binding site" evidence="16">
    <location>
        <position position="80"/>
    </location>
    <ligand>
        <name>Zn(2+)</name>
        <dbReference type="ChEBI" id="CHEBI:29105"/>
        <note>catalytic</note>
    </ligand>
</feature>
<dbReference type="InterPro" id="IPR050765">
    <property type="entry name" value="Riboflavin_Biosynth_HTPR"/>
</dbReference>
<dbReference type="GO" id="GO:0008703">
    <property type="term" value="F:5-amino-6-(5-phosphoribosylamino)uracil reductase activity"/>
    <property type="evidence" value="ECO:0007669"/>
    <property type="project" value="UniProtKB-EC"/>
</dbReference>
<comment type="similarity">
    <text evidence="5 13">In the C-terminal section; belongs to the HTP reductase family.</text>
</comment>
<dbReference type="Gene3D" id="3.40.430.10">
    <property type="entry name" value="Dihydrofolate Reductase, subunit A"/>
    <property type="match status" value="1"/>
</dbReference>
<sequence>MNKTSDQYFMQRAFDLAEKGRGSVSPNPMVGCVIVHEGRVVGEGWHQKYGEGHAEVNAVHSVEDTSLLSEATVYVTLEPCAHHGKTPPCADLLVKHKVQRVVIANHDPFPLVNGGGIDKLKAAGIAVEVGVLDHVGRELNCRFFHVVEKQRPYIVLKWAQTADGFVARKNYDSKWISNSYSRKLVHRWRAEEDAILVGKNTVKYDDPTLNVRDWNGTDPLRIFIDRNLELEEGYKIMDRSIPTICYNTVRSTGSENLVYIKLDSRDFLHEMLQDLMKRKVQSVIIEGGSAVLHTFITEKLWDEARVFISQSEFGEGILAPRLIGNQISSLDIEGDKLVCFRPY</sequence>
<proteinExistence type="inferred from homology"/>
<evidence type="ECO:0000256" key="13">
    <source>
        <dbReference type="PIRNR" id="PIRNR006769"/>
    </source>
</evidence>
<feature type="active site" description="Proton donor" evidence="14">
    <location>
        <position position="55"/>
    </location>
</feature>
<dbReference type="EC" id="3.5.4.26" evidence="13"/>
<dbReference type="InterPro" id="IPR004794">
    <property type="entry name" value="Eubact_RibD"/>
</dbReference>
<dbReference type="EC" id="1.1.1.193" evidence="13"/>
<feature type="binding site" evidence="15">
    <location>
        <position position="209"/>
    </location>
    <ligand>
        <name>substrate</name>
    </ligand>
</feature>
<dbReference type="UniPathway" id="UPA00275">
    <property type="reaction ID" value="UER00401"/>
</dbReference>
<evidence type="ECO:0000256" key="2">
    <source>
        <dbReference type="ARBA" id="ARBA00004882"/>
    </source>
</evidence>
<reference evidence="19" key="1">
    <citation type="submission" date="2016-11" db="EMBL/GenBank/DDBJ databases">
        <authorList>
            <person name="Varghese N."/>
            <person name="Submissions S."/>
        </authorList>
    </citation>
    <scope>NUCLEOTIDE SEQUENCE [LARGE SCALE GENOMIC DNA]</scope>
    <source>
        <strain evidence="19">DSM 26134</strain>
    </source>
</reference>